<dbReference type="GO" id="GO:0071949">
    <property type="term" value="F:FAD binding"/>
    <property type="evidence" value="ECO:0007669"/>
    <property type="project" value="TreeGrafter"/>
</dbReference>
<dbReference type="InterPro" id="IPR039261">
    <property type="entry name" value="FNR_nucleotide-bd"/>
</dbReference>
<keyword evidence="4" id="KW-0408">Iron</keyword>
<sequence>MDRQHAKKIHFLHACEHGDVHAFGRTLTALKHQYANLITYTWYRKPTAQDRKFFDYDYVGMMNLGLLNKSLFSSEHQYYLCGPLSFMENIYQQLMTIKPISSEQVFYEVFGPHNSLKANK</sequence>
<keyword evidence="1" id="KW-0349">Heme</keyword>
<dbReference type="PANTHER" id="PTHR43396">
    <property type="entry name" value="FLAVOHEMOPROTEIN"/>
    <property type="match status" value="1"/>
</dbReference>
<name>A0A4P9VPC1_9GAMM</name>
<keyword evidence="7" id="KW-1185">Reference proteome</keyword>
<dbReference type="GO" id="GO:0071500">
    <property type="term" value="P:cellular response to nitrosative stress"/>
    <property type="evidence" value="ECO:0007669"/>
    <property type="project" value="TreeGrafter"/>
</dbReference>
<keyword evidence="2" id="KW-0561">Oxygen transport</keyword>
<evidence type="ECO:0000313" key="7">
    <source>
        <dbReference type="Proteomes" id="UP000257039"/>
    </source>
</evidence>
<evidence type="ECO:0000256" key="2">
    <source>
        <dbReference type="ARBA" id="ARBA00022621"/>
    </source>
</evidence>
<dbReference type="GO" id="GO:0008941">
    <property type="term" value="F:nitric oxide dioxygenase NAD(P)H activity"/>
    <property type="evidence" value="ECO:0007669"/>
    <property type="project" value="TreeGrafter"/>
</dbReference>
<dbReference type="Proteomes" id="UP000257039">
    <property type="component" value="Unassembled WGS sequence"/>
</dbReference>
<evidence type="ECO:0000259" key="5">
    <source>
        <dbReference type="Pfam" id="PF00175"/>
    </source>
</evidence>
<dbReference type="GO" id="GO:0005344">
    <property type="term" value="F:oxygen carrier activity"/>
    <property type="evidence" value="ECO:0007669"/>
    <property type="project" value="UniProtKB-KW"/>
</dbReference>
<evidence type="ECO:0000256" key="1">
    <source>
        <dbReference type="ARBA" id="ARBA00022617"/>
    </source>
</evidence>
<dbReference type="GO" id="GO:0046210">
    <property type="term" value="P:nitric oxide catabolic process"/>
    <property type="evidence" value="ECO:0007669"/>
    <property type="project" value="TreeGrafter"/>
</dbReference>
<dbReference type="GO" id="GO:0046872">
    <property type="term" value="F:metal ion binding"/>
    <property type="evidence" value="ECO:0007669"/>
    <property type="project" value="UniProtKB-KW"/>
</dbReference>
<dbReference type="RefSeq" id="WP_094787419.1">
    <property type="nucleotide sequence ID" value="NZ_NDXW01000001.1"/>
</dbReference>
<reference evidence="6 7" key="1">
    <citation type="submission" date="2017-04" db="EMBL/GenBank/DDBJ databases">
        <title>Draft genome sequence of Zooshikella ganghwensis VG4 isolated from Red Sea sediments.</title>
        <authorList>
            <person name="Rehman Z."/>
            <person name="Alam I."/>
            <person name="Kamau A."/>
            <person name="Bajic V."/>
            <person name="Leiknes T."/>
        </authorList>
    </citation>
    <scope>NUCLEOTIDE SEQUENCE [LARGE SCALE GENOMIC DNA]</scope>
    <source>
        <strain evidence="6 7">VG4</strain>
    </source>
</reference>
<dbReference type="Pfam" id="PF00175">
    <property type="entry name" value="NAD_binding_1"/>
    <property type="match status" value="1"/>
</dbReference>
<comment type="caution">
    <text evidence="6">The sequence shown here is derived from an EMBL/GenBank/DDBJ whole genome shotgun (WGS) entry which is preliminary data.</text>
</comment>
<evidence type="ECO:0000256" key="3">
    <source>
        <dbReference type="ARBA" id="ARBA00022723"/>
    </source>
</evidence>
<dbReference type="AlphaFoldDB" id="A0A4P9VPC1"/>
<protein>
    <recommendedName>
        <fullName evidence="5">Oxidoreductase FAD/NAD(P)-binding domain-containing protein</fullName>
    </recommendedName>
</protein>
<dbReference type="InterPro" id="IPR001433">
    <property type="entry name" value="OxRdtase_FAD/NAD-bd"/>
</dbReference>
<dbReference type="SUPFAM" id="SSF52343">
    <property type="entry name" value="Ferredoxin reductase-like, C-terminal NADP-linked domain"/>
    <property type="match status" value="1"/>
</dbReference>
<evidence type="ECO:0000256" key="4">
    <source>
        <dbReference type="ARBA" id="ARBA00023004"/>
    </source>
</evidence>
<keyword evidence="2" id="KW-0813">Transport</keyword>
<gene>
    <name evidence="6" type="ORF">B9G39_12635</name>
</gene>
<proteinExistence type="predicted"/>
<feature type="domain" description="Oxidoreductase FAD/NAD(P)-binding" evidence="5">
    <location>
        <begin position="3"/>
        <end position="89"/>
    </location>
</feature>
<accession>A0A4P9VPC1</accession>
<dbReference type="Gene3D" id="3.40.50.80">
    <property type="entry name" value="Nucleotide-binding domain of ferredoxin-NADP reductase (FNR) module"/>
    <property type="match status" value="1"/>
</dbReference>
<keyword evidence="3" id="KW-0479">Metal-binding</keyword>
<organism evidence="6 7">
    <name type="scientific">Zooshikella ganghwensis</name>
    <dbReference type="NCBI Taxonomy" id="202772"/>
    <lineage>
        <taxon>Bacteria</taxon>
        <taxon>Pseudomonadati</taxon>
        <taxon>Pseudomonadota</taxon>
        <taxon>Gammaproteobacteria</taxon>
        <taxon>Oceanospirillales</taxon>
        <taxon>Zooshikellaceae</taxon>
        <taxon>Zooshikella</taxon>
    </lineage>
</organism>
<evidence type="ECO:0000313" key="6">
    <source>
        <dbReference type="EMBL" id="RDH44224.1"/>
    </source>
</evidence>
<dbReference type="PANTHER" id="PTHR43396:SF3">
    <property type="entry name" value="FLAVOHEMOPROTEIN"/>
    <property type="match status" value="1"/>
</dbReference>
<dbReference type="EMBL" id="NDXW01000001">
    <property type="protein sequence ID" value="RDH44224.1"/>
    <property type="molecule type" value="Genomic_DNA"/>
</dbReference>